<name>R7S3Y2_PUNST</name>
<dbReference type="GeneID" id="18881660"/>
<organism evidence="1 2">
    <name type="scientific">Punctularia strigosozonata (strain HHB-11173)</name>
    <name type="common">White-rot fungus</name>
    <dbReference type="NCBI Taxonomy" id="741275"/>
    <lineage>
        <taxon>Eukaryota</taxon>
        <taxon>Fungi</taxon>
        <taxon>Dikarya</taxon>
        <taxon>Basidiomycota</taxon>
        <taxon>Agaricomycotina</taxon>
        <taxon>Agaricomycetes</taxon>
        <taxon>Corticiales</taxon>
        <taxon>Punctulariaceae</taxon>
        <taxon>Punctularia</taxon>
    </lineage>
</organism>
<sequence>MSNDPAPSERSISPMLSTIAIMPDPEPRSYSLFPQVGPKAPREWGVDDLAAFNIQFVEQDATAFYGPDVDLAPSSSVPREFLTAETSREAADPESKRLLRYMEFVRSVNIDDGACVMFLMRLLEAMGYPQAVGDDAVFVCEHEYPLTMYGQRFTGSCAMSIDAGEGRYPVIVHSRTMPVGDVDPRHPPVPHAKIVAMAIADYQYQADLAHRSSVLLLNSEYLRHDHAPRTYAAIMVTGTLPVFFKFTITTQLARAVAEGSMIDHPTVVQVYAPPVTKTNILETVASRCEDNIGLLGRRRLIVEASLSSSGSASPASSATQHAYEPFNFERWRSPDVGPPLPLITEATSPKRPQIVYVPSTRAQSTRPASRISWRPPSPNVYRTPKAPADWGPGDLALYNIVVREEKADAFFSALVDPDLTPSVPSEVLTAASSRSAFDPASKRLLRHMEKARMPLTDYVAVDDFLIRLLDTMGFPEAVDPGAIVLPWRPIPVTVAGSNFTSSVACAVDAGNCDYPLLVHPLAMSAANPGLRVQTSHSQAMLVATAIGAYQTSTALEFVAAAVPTSSGPLQDDVPSRTYAGILCAGTLPTFYKFTVTAELARAVAQGMPAPHQTVVQVYMPQVTKRNNTNVFATCIDDTMMSLDQRRLVLEAYEAFKRHVVSQLRE</sequence>
<proteinExistence type="predicted"/>
<dbReference type="AlphaFoldDB" id="R7S3Y2"/>
<protein>
    <submittedName>
        <fullName evidence="1">Uncharacterized protein</fullName>
    </submittedName>
</protein>
<evidence type="ECO:0000313" key="1">
    <source>
        <dbReference type="EMBL" id="EIN04564.1"/>
    </source>
</evidence>
<dbReference type="RefSeq" id="XP_007388359.1">
    <property type="nucleotide sequence ID" value="XM_007388297.1"/>
</dbReference>
<reference evidence="2" key="1">
    <citation type="journal article" date="2012" name="Science">
        <title>The Paleozoic origin of enzymatic lignin decomposition reconstructed from 31 fungal genomes.</title>
        <authorList>
            <person name="Floudas D."/>
            <person name="Binder M."/>
            <person name="Riley R."/>
            <person name="Barry K."/>
            <person name="Blanchette R.A."/>
            <person name="Henrissat B."/>
            <person name="Martinez A.T."/>
            <person name="Otillar R."/>
            <person name="Spatafora J.W."/>
            <person name="Yadav J.S."/>
            <person name="Aerts A."/>
            <person name="Benoit I."/>
            <person name="Boyd A."/>
            <person name="Carlson A."/>
            <person name="Copeland A."/>
            <person name="Coutinho P.M."/>
            <person name="de Vries R.P."/>
            <person name="Ferreira P."/>
            <person name="Findley K."/>
            <person name="Foster B."/>
            <person name="Gaskell J."/>
            <person name="Glotzer D."/>
            <person name="Gorecki P."/>
            <person name="Heitman J."/>
            <person name="Hesse C."/>
            <person name="Hori C."/>
            <person name="Igarashi K."/>
            <person name="Jurgens J.A."/>
            <person name="Kallen N."/>
            <person name="Kersten P."/>
            <person name="Kohler A."/>
            <person name="Kuees U."/>
            <person name="Kumar T.K.A."/>
            <person name="Kuo A."/>
            <person name="LaButti K."/>
            <person name="Larrondo L.F."/>
            <person name="Lindquist E."/>
            <person name="Ling A."/>
            <person name="Lombard V."/>
            <person name="Lucas S."/>
            <person name="Lundell T."/>
            <person name="Martin R."/>
            <person name="McLaughlin D.J."/>
            <person name="Morgenstern I."/>
            <person name="Morin E."/>
            <person name="Murat C."/>
            <person name="Nagy L.G."/>
            <person name="Nolan M."/>
            <person name="Ohm R.A."/>
            <person name="Patyshakuliyeva A."/>
            <person name="Rokas A."/>
            <person name="Ruiz-Duenas F.J."/>
            <person name="Sabat G."/>
            <person name="Salamov A."/>
            <person name="Samejima M."/>
            <person name="Schmutz J."/>
            <person name="Slot J.C."/>
            <person name="St John F."/>
            <person name="Stenlid J."/>
            <person name="Sun H."/>
            <person name="Sun S."/>
            <person name="Syed K."/>
            <person name="Tsang A."/>
            <person name="Wiebenga A."/>
            <person name="Young D."/>
            <person name="Pisabarro A."/>
            <person name="Eastwood D.C."/>
            <person name="Martin F."/>
            <person name="Cullen D."/>
            <person name="Grigoriev I.V."/>
            <person name="Hibbett D.S."/>
        </authorList>
    </citation>
    <scope>NUCLEOTIDE SEQUENCE [LARGE SCALE GENOMIC DNA]</scope>
    <source>
        <strain evidence="2">HHB-11173 SS5</strain>
    </source>
</reference>
<accession>R7S3Y2</accession>
<dbReference type="HOGENOM" id="CLU_412852_0_0_1"/>
<evidence type="ECO:0000313" key="2">
    <source>
        <dbReference type="Proteomes" id="UP000054196"/>
    </source>
</evidence>
<gene>
    <name evidence="1" type="ORF">PUNSTDRAFT_146498</name>
</gene>
<keyword evidence="2" id="KW-1185">Reference proteome</keyword>
<dbReference type="EMBL" id="JH687554">
    <property type="protein sequence ID" value="EIN04564.1"/>
    <property type="molecule type" value="Genomic_DNA"/>
</dbReference>
<dbReference type="KEGG" id="psq:PUNSTDRAFT_146498"/>
<dbReference type="Proteomes" id="UP000054196">
    <property type="component" value="Unassembled WGS sequence"/>
</dbReference>
<dbReference type="OrthoDB" id="3253976at2759"/>